<dbReference type="GO" id="GO:0032580">
    <property type="term" value="C:Golgi cisterna membrane"/>
    <property type="evidence" value="ECO:0007669"/>
    <property type="project" value="UniProtKB-SubCell"/>
</dbReference>
<evidence type="ECO:0000256" key="12">
    <source>
        <dbReference type="SAM" id="MobiDB-lite"/>
    </source>
</evidence>
<evidence type="ECO:0000256" key="11">
    <source>
        <dbReference type="RuleBase" id="RU003832"/>
    </source>
</evidence>
<comment type="pathway">
    <text evidence="2">Protein modification; protein glycosylation.</text>
</comment>
<dbReference type="Pfam" id="PF00852">
    <property type="entry name" value="Glyco_transf_10"/>
    <property type="match status" value="1"/>
</dbReference>
<feature type="domain" description="Fucosyltransferase N-terminal" evidence="14">
    <location>
        <begin position="66"/>
        <end position="181"/>
    </location>
</feature>
<dbReference type="PANTHER" id="PTHR11929:SF226">
    <property type="entry name" value="ATP-DEPENDENT DNA HELICASE-RELATED"/>
    <property type="match status" value="1"/>
</dbReference>
<evidence type="ECO:0000256" key="10">
    <source>
        <dbReference type="ARBA" id="ARBA00023180"/>
    </source>
</evidence>
<dbReference type="PANTHER" id="PTHR11929">
    <property type="entry name" value="ALPHA- 1,3 -FUCOSYLTRANSFERASE"/>
    <property type="match status" value="1"/>
</dbReference>
<dbReference type="AlphaFoldDB" id="A0A1Y2H925"/>
<evidence type="ECO:0000256" key="4">
    <source>
        <dbReference type="ARBA" id="ARBA00022676"/>
    </source>
</evidence>
<evidence type="ECO:0000256" key="3">
    <source>
        <dbReference type="ARBA" id="ARBA00008919"/>
    </source>
</evidence>
<dbReference type="EMBL" id="MCFL01000067">
    <property type="protein sequence ID" value="ORZ31087.1"/>
    <property type="molecule type" value="Genomic_DNA"/>
</dbReference>
<evidence type="ECO:0000256" key="1">
    <source>
        <dbReference type="ARBA" id="ARBA00004167"/>
    </source>
</evidence>
<evidence type="ECO:0000256" key="6">
    <source>
        <dbReference type="ARBA" id="ARBA00022692"/>
    </source>
</evidence>
<proteinExistence type="inferred from homology"/>
<sequence length="770" mass="82104">MSAKLVFRALVLTAVLAAVWLLSALVGLGPSSFSSTSAHHSDPLEPVDPHQVHDRAKALAATSAAPTRILAWTKVSGTSGFEAFHINFCGADAPSCIVTHHRALLNDSAAVLFSSTDLDPLDLPTSYPKKYGARDPLQPWVLYSEVSPLEHPAPYPLLDPSWTRLFDYAMSYRLDSDFPIPAISGADLVAALSAPLDTRLVESRFHLAQSHRPAPILWLASPGSCTSDNHRHLIVSALEAAGLAVDSLNGACPTRLGRAVTPPDGNLVALIQQYKFVLVLETSNCKDYVSRSLVHALQAQSLAIVDGPPLASYQAILGNSRLDTVIVADSPSTNTSTSTSSAADPLAHLVQLVSTLATSKQAYLTRMRAARAEPLDPAWHARWTSPQLHRGRRSGWCAVCAAAASADALRVAERAYQDQAYAARQAAESRLAASMAEVDVMRSELVTIVKQHATSSSVQRKRLAAKFGQRTRAWNATTWRNASSYLPLPSHPLAHAPRKHVPEKRPVLIPDYSCQLGKWAPAADADPSAAHVVARYKAQGLPGDFLAHALPEAAPEVKWPRPVGRRKRGKSRYADLTGELVVVGGGRQPSQGAGMASGAQVMDPSEAEAGVAVGDKPDSSDEPEEQLQQRKPRLELEYPPMDQDDDDQDGTHAKRGAWDMLDGVLVGLFVTGMAGMFASALGLNTNAAIAASGVGAGSDVFGIKRKRVTSLTSAMAAAASSGKQPMSPPQGVRLLPLRRQSVTHGGGHHPFVTSPVQEETEEGANGFKVL</sequence>
<gene>
    <name evidence="15" type="ORF">BCR44DRAFT_39682</name>
</gene>
<comment type="caution">
    <text evidence="15">The sequence shown here is derived from an EMBL/GenBank/DDBJ whole genome shotgun (WGS) entry which is preliminary data.</text>
</comment>
<keyword evidence="11" id="KW-0333">Golgi apparatus</keyword>
<protein>
    <recommendedName>
        <fullName evidence="11">Fucosyltransferase</fullName>
        <ecNumber evidence="11">2.4.1.-</ecNumber>
    </recommendedName>
</protein>
<dbReference type="InterPro" id="IPR038577">
    <property type="entry name" value="GT10-like_C_sf"/>
</dbReference>
<dbReference type="Proteomes" id="UP000193411">
    <property type="component" value="Unassembled WGS sequence"/>
</dbReference>
<name>A0A1Y2H925_9FUNG</name>
<keyword evidence="9" id="KW-0472">Membrane</keyword>
<feature type="region of interest" description="Disordered" evidence="12">
    <location>
        <begin position="583"/>
        <end position="654"/>
    </location>
</feature>
<keyword evidence="10" id="KW-0325">Glycoprotein</keyword>
<keyword evidence="16" id="KW-1185">Reference proteome</keyword>
<evidence type="ECO:0000256" key="7">
    <source>
        <dbReference type="ARBA" id="ARBA00022968"/>
    </source>
</evidence>
<dbReference type="EC" id="2.4.1.-" evidence="11"/>
<reference evidence="15 16" key="1">
    <citation type="submission" date="2016-07" db="EMBL/GenBank/DDBJ databases">
        <title>Pervasive Adenine N6-methylation of Active Genes in Fungi.</title>
        <authorList>
            <consortium name="DOE Joint Genome Institute"/>
            <person name="Mondo S.J."/>
            <person name="Dannebaum R.O."/>
            <person name="Kuo R.C."/>
            <person name="Labutti K."/>
            <person name="Haridas S."/>
            <person name="Kuo A."/>
            <person name="Salamov A."/>
            <person name="Ahrendt S.R."/>
            <person name="Lipzen A."/>
            <person name="Sullivan W."/>
            <person name="Andreopoulos W.B."/>
            <person name="Clum A."/>
            <person name="Lindquist E."/>
            <person name="Daum C."/>
            <person name="Ramamoorthy G.K."/>
            <person name="Gryganskyi A."/>
            <person name="Culley D."/>
            <person name="Magnuson J.K."/>
            <person name="James T.Y."/>
            <person name="O'Malley M.A."/>
            <person name="Stajich J.E."/>
            <person name="Spatafora J.W."/>
            <person name="Visel A."/>
            <person name="Grigoriev I.V."/>
        </authorList>
    </citation>
    <scope>NUCLEOTIDE SEQUENCE [LARGE SCALE GENOMIC DNA]</scope>
    <source>
        <strain evidence="15 16">PL171</strain>
    </source>
</reference>
<accession>A0A1Y2H925</accession>
<evidence type="ECO:0000256" key="8">
    <source>
        <dbReference type="ARBA" id="ARBA00022989"/>
    </source>
</evidence>
<dbReference type="SUPFAM" id="SSF53756">
    <property type="entry name" value="UDP-Glycosyltransferase/glycogen phosphorylase"/>
    <property type="match status" value="1"/>
</dbReference>
<evidence type="ECO:0000259" key="14">
    <source>
        <dbReference type="Pfam" id="PF17039"/>
    </source>
</evidence>
<dbReference type="GO" id="GO:0046920">
    <property type="term" value="F:alpha-(1-&gt;3)-fucosyltransferase activity"/>
    <property type="evidence" value="ECO:0007669"/>
    <property type="project" value="TreeGrafter"/>
</dbReference>
<dbReference type="OrthoDB" id="427096at2759"/>
<evidence type="ECO:0000313" key="16">
    <source>
        <dbReference type="Proteomes" id="UP000193411"/>
    </source>
</evidence>
<dbReference type="InterPro" id="IPR031481">
    <property type="entry name" value="Glyco_tran_10_N"/>
</dbReference>
<feature type="region of interest" description="Disordered" evidence="12">
    <location>
        <begin position="742"/>
        <end position="770"/>
    </location>
</feature>
<keyword evidence="6 11" id="KW-0812">Transmembrane</keyword>
<dbReference type="Pfam" id="PF17039">
    <property type="entry name" value="Glyco_tran_10_N"/>
    <property type="match status" value="1"/>
</dbReference>
<feature type="domain" description="Fucosyltransferase C-terminal" evidence="13">
    <location>
        <begin position="214"/>
        <end position="318"/>
    </location>
</feature>
<organism evidence="15 16">
    <name type="scientific">Catenaria anguillulae PL171</name>
    <dbReference type="NCBI Taxonomy" id="765915"/>
    <lineage>
        <taxon>Eukaryota</taxon>
        <taxon>Fungi</taxon>
        <taxon>Fungi incertae sedis</taxon>
        <taxon>Blastocladiomycota</taxon>
        <taxon>Blastocladiomycetes</taxon>
        <taxon>Blastocladiales</taxon>
        <taxon>Catenariaceae</taxon>
        <taxon>Catenaria</taxon>
    </lineage>
</organism>
<keyword evidence="7" id="KW-0735">Signal-anchor</keyword>
<evidence type="ECO:0000256" key="9">
    <source>
        <dbReference type="ARBA" id="ARBA00023136"/>
    </source>
</evidence>
<keyword evidence="5 11" id="KW-0808">Transferase</keyword>
<dbReference type="InterPro" id="IPR001503">
    <property type="entry name" value="Glyco_trans_10"/>
</dbReference>
<keyword evidence="8" id="KW-1133">Transmembrane helix</keyword>
<dbReference type="STRING" id="765915.A0A1Y2H925"/>
<evidence type="ECO:0000259" key="13">
    <source>
        <dbReference type="Pfam" id="PF00852"/>
    </source>
</evidence>
<comment type="subcellular location">
    <subcellularLocation>
        <location evidence="11">Golgi apparatus</location>
        <location evidence="11">Golgi stack membrane</location>
        <topology evidence="11">Single-pass type II membrane protein</topology>
    </subcellularLocation>
    <subcellularLocation>
        <location evidence="1">Membrane</location>
        <topology evidence="1">Single-pass membrane protein</topology>
    </subcellularLocation>
</comment>
<comment type="similarity">
    <text evidence="3 11">Belongs to the glycosyltransferase 10 family.</text>
</comment>
<evidence type="ECO:0000256" key="2">
    <source>
        <dbReference type="ARBA" id="ARBA00004922"/>
    </source>
</evidence>
<dbReference type="Gene3D" id="3.40.50.11660">
    <property type="entry name" value="Glycosyl transferase family 10, C-terminal domain"/>
    <property type="match status" value="1"/>
</dbReference>
<evidence type="ECO:0000256" key="5">
    <source>
        <dbReference type="ARBA" id="ARBA00022679"/>
    </source>
</evidence>
<evidence type="ECO:0000313" key="15">
    <source>
        <dbReference type="EMBL" id="ORZ31087.1"/>
    </source>
</evidence>
<dbReference type="InterPro" id="IPR055270">
    <property type="entry name" value="Glyco_tran_10_C"/>
</dbReference>
<dbReference type="UniPathway" id="UPA00378"/>
<keyword evidence="4 11" id="KW-0328">Glycosyltransferase</keyword>